<evidence type="ECO:0000256" key="2">
    <source>
        <dbReference type="ARBA" id="ARBA00023295"/>
    </source>
</evidence>
<comment type="similarity">
    <text evidence="1">Belongs to the glycosyl hydrolase 65 family.</text>
</comment>
<dbReference type="Gene3D" id="2.60.420.10">
    <property type="entry name" value="Maltose phosphorylase, domain 3"/>
    <property type="match status" value="1"/>
</dbReference>
<dbReference type="InterPro" id="IPR005194">
    <property type="entry name" value="Glyco_hydro_65_C"/>
</dbReference>
<feature type="domain" description="Glycoside hydrolase family 65 central catalytic" evidence="4">
    <location>
        <begin position="306"/>
        <end position="489"/>
    </location>
</feature>
<evidence type="ECO:0000313" key="8">
    <source>
        <dbReference type="Proteomes" id="UP001523216"/>
    </source>
</evidence>
<feature type="domain" description="Glycoside hydrolase family 65 N-terminal" evidence="6">
    <location>
        <begin position="27"/>
        <end position="255"/>
    </location>
</feature>
<dbReference type="Gene3D" id="1.50.10.10">
    <property type="match status" value="1"/>
</dbReference>
<dbReference type="SUPFAM" id="SSF48208">
    <property type="entry name" value="Six-hairpin glycosidases"/>
    <property type="match status" value="1"/>
</dbReference>
<keyword evidence="7" id="KW-0378">Hydrolase</keyword>
<dbReference type="GO" id="GO:0016787">
    <property type="term" value="F:hydrolase activity"/>
    <property type="evidence" value="ECO:0007669"/>
    <property type="project" value="UniProtKB-KW"/>
</dbReference>
<keyword evidence="2" id="KW-0326">Glycosidase</keyword>
<keyword evidence="8" id="KW-1185">Reference proteome</keyword>
<feature type="region of interest" description="Disordered" evidence="3">
    <location>
        <begin position="714"/>
        <end position="741"/>
    </location>
</feature>
<dbReference type="PANTHER" id="PTHR11051:SF13">
    <property type="entry name" value="GLYCOSYL TRANSFERASE"/>
    <property type="match status" value="1"/>
</dbReference>
<feature type="region of interest" description="Disordered" evidence="3">
    <location>
        <begin position="174"/>
        <end position="194"/>
    </location>
</feature>
<dbReference type="InterPro" id="IPR037018">
    <property type="entry name" value="GH65_N"/>
</dbReference>
<comment type="caution">
    <text evidence="7">The sequence shown here is derived from an EMBL/GenBank/DDBJ whole genome shotgun (WGS) entry which is preliminary data.</text>
</comment>
<dbReference type="InterPro" id="IPR012341">
    <property type="entry name" value="6hp_glycosidase-like_sf"/>
</dbReference>
<dbReference type="Pfam" id="PF03632">
    <property type="entry name" value="Glyco_hydro_65m"/>
    <property type="match status" value="2"/>
</dbReference>
<evidence type="ECO:0000259" key="4">
    <source>
        <dbReference type="Pfam" id="PF03632"/>
    </source>
</evidence>
<dbReference type="EMBL" id="JAMQOL010000057">
    <property type="protein sequence ID" value="MCM4083233.1"/>
    <property type="molecule type" value="Genomic_DNA"/>
</dbReference>
<organism evidence="7 8">
    <name type="scientific">Paractinoplanes hotanensis</name>
    <dbReference type="NCBI Taxonomy" id="2906497"/>
    <lineage>
        <taxon>Bacteria</taxon>
        <taxon>Bacillati</taxon>
        <taxon>Actinomycetota</taxon>
        <taxon>Actinomycetes</taxon>
        <taxon>Micromonosporales</taxon>
        <taxon>Micromonosporaceae</taxon>
        <taxon>Paractinoplanes</taxon>
    </lineage>
</organism>
<evidence type="ECO:0000259" key="5">
    <source>
        <dbReference type="Pfam" id="PF03633"/>
    </source>
</evidence>
<feature type="domain" description="Glycoside hydrolase family 65 C-terminal" evidence="5">
    <location>
        <begin position="644"/>
        <end position="703"/>
    </location>
</feature>
<dbReference type="PANTHER" id="PTHR11051">
    <property type="entry name" value="GLYCOSYL HYDROLASE-RELATED"/>
    <property type="match status" value="1"/>
</dbReference>
<dbReference type="InterPro" id="IPR011013">
    <property type="entry name" value="Gal_mutarotase_sf_dom"/>
</dbReference>
<name>A0ABT0YB17_9ACTN</name>
<dbReference type="Gene3D" id="2.70.98.40">
    <property type="entry name" value="Glycoside hydrolase, family 65, N-terminal domain"/>
    <property type="match status" value="1"/>
</dbReference>
<dbReference type="InterPro" id="IPR005195">
    <property type="entry name" value="Glyco_hydro_65_M"/>
</dbReference>
<accession>A0ABT0YB17</accession>
<dbReference type="InterPro" id="IPR017045">
    <property type="entry name" value="Malt_Pase/Glycosyl_Hdrlase"/>
</dbReference>
<reference evidence="7 8" key="1">
    <citation type="submission" date="2022-06" db="EMBL/GenBank/DDBJ databases">
        <title>Actinoplanes abujensis sp. nov., isolated from Nigerian arid soil.</title>
        <authorList>
            <person name="Ding P."/>
        </authorList>
    </citation>
    <scope>NUCLEOTIDE SEQUENCE [LARGE SCALE GENOMIC DNA]</scope>
    <source>
        <strain evidence="8">TRM88002</strain>
    </source>
</reference>
<proteinExistence type="inferred from homology"/>
<evidence type="ECO:0000313" key="7">
    <source>
        <dbReference type="EMBL" id="MCM4083233.1"/>
    </source>
</evidence>
<feature type="domain" description="Glycoside hydrolase family 65 central catalytic" evidence="4">
    <location>
        <begin position="498"/>
        <end position="634"/>
    </location>
</feature>
<dbReference type="Pfam" id="PF03636">
    <property type="entry name" value="Glyco_hydro_65N"/>
    <property type="match status" value="1"/>
</dbReference>
<dbReference type="InterPro" id="IPR005196">
    <property type="entry name" value="Glyco_hydro_65_N"/>
</dbReference>
<dbReference type="Proteomes" id="UP001523216">
    <property type="component" value="Unassembled WGS sequence"/>
</dbReference>
<gene>
    <name evidence="7" type="ORF">LXN57_37365</name>
</gene>
<dbReference type="InterPro" id="IPR008928">
    <property type="entry name" value="6-hairpin_glycosidase_sf"/>
</dbReference>
<dbReference type="PIRSF" id="PIRSF036289">
    <property type="entry name" value="Glycosyl_hydrolase_malt_phosph"/>
    <property type="match status" value="1"/>
</dbReference>
<dbReference type="Pfam" id="PF03633">
    <property type="entry name" value="Glyco_hydro_65C"/>
    <property type="match status" value="1"/>
</dbReference>
<evidence type="ECO:0000256" key="3">
    <source>
        <dbReference type="SAM" id="MobiDB-lite"/>
    </source>
</evidence>
<sequence length="741" mass="81672">MSEIAPAEPWLVREVGTPDEQDGALLQGESIFALANGHVGLRGNLEEPHLGGMPGTFLNSLFEERDLHYPEEGYGFPERTQTVVNGPNGKRISLFVDGERFDLRTGEVRRHERVLDLRAGTLTREVEWVSPGGVVVSLRTERLVSFVRPSVAALRYSVRAEAELRVESDLVVDEELPSPREDDPRTSAVLPDPFEPVAHDDDKLVCRTRRSELSVVAAVAHTGAEGTVSSTPELIRWTATGRGEITFEKFLSYHWPADDQVVADRDAAARDGFDTLAAEQRDYLDDFWAGADVEVDGDPDIQQAVRFGLFHVLQAGAQAGLHPIPAKGLTGNGYDGHTLWDTEAYVLRTLTYTHPGCVGPALKWRHNTLGRARDRARELGLDGAAFPWRTIGGPECSGYWPAGTAALHVNADIADAVLRYHAATGDDEFMREAGHELLAETAKLWTSVAYFDDRGVAHIAGVTGPDEYTALMDDNIYTNLMAQQNLRAAGIEPRLADCLSIPYAEGREVHEQAAGFTRLPEWDFTDHDYPLMLSHHYLNLYRKQVVKQADLVLAMMVRPDAFTLDEKRRNFAYYEARTVRDSSLSAPIQAVLAAELGHLRLAHDYLAEAALLDLRGGGESGGDGLHIAACAGAWIALVMGFGGLRDHGGELSFGPRLPPDLKRLAFHLHWRGASMCVTVTRDSVTYTSDGDVTFRHEGREVEVRAGEELKFAIDQLEDLPAPPSPRPPRRHAIWAEGQGEQ</sequence>
<evidence type="ECO:0000256" key="1">
    <source>
        <dbReference type="ARBA" id="ARBA00006768"/>
    </source>
</evidence>
<dbReference type="RefSeq" id="WP_251802945.1">
    <property type="nucleotide sequence ID" value="NZ_JAMQOL010000057.1"/>
</dbReference>
<dbReference type="SUPFAM" id="SSF74650">
    <property type="entry name" value="Galactose mutarotase-like"/>
    <property type="match status" value="1"/>
</dbReference>
<evidence type="ECO:0000259" key="6">
    <source>
        <dbReference type="Pfam" id="PF03636"/>
    </source>
</evidence>
<protein>
    <submittedName>
        <fullName evidence="7">Family 65 glycosyl hydrolase</fullName>
    </submittedName>
</protein>